<evidence type="ECO:0000256" key="4">
    <source>
        <dbReference type="ARBA" id="ARBA00004846"/>
    </source>
</evidence>
<dbReference type="Pfam" id="PF01756">
    <property type="entry name" value="ACOX"/>
    <property type="match status" value="1"/>
</dbReference>
<feature type="domain" description="Acyl-CoA oxidase C-alpha1" evidence="17">
    <location>
        <begin position="277"/>
        <end position="437"/>
    </location>
</feature>
<dbReference type="Gene3D" id="1.10.540.10">
    <property type="entry name" value="Acyl-CoA dehydrogenase/oxidase, N-terminal domain"/>
    <property type="match status" value="1"/>
</dbReference>
<feature type="domain" description="Acyl-CoA oxidase C-terminal" evidence="15">
    <location>
        <begin position="512"/>
        <end position="658"/>
    </location>
</feature>
<dbReference type="SUPFAM" id="SSF47203">
    <property type="entry name" value="Acyl-CoA dehydrogenase C-terminal domain-like"/>
    <property type="match status" value="2"/>
</dbReference>
<feature type="binding site" evidence="14">
    <location>
        <position position="138"/>
    </location>
    <ligand>
        <name>FAD</name>
        <dbReference type="ChEBI" id="CHEBI:57692"/>
    </ligand>
</feature>
<dbReference type="GO" id="GO:0071949">
    <property type="term" value="F:FAD binding"/>
    <property type="evidence" value="ECO:0007669"/>
    <property type="project" value="InterPro"/>
</dbReference>
<evidence type="ECO:0000256" key="8">
    <source>
        <dbReference type="ARBA" id="ARBA00022832"/>
    </source>
</evidence>
<reference evidence="18 19" key="1">
    <citation type="submission" date="2018-02" db="EMBL/GenBank/DDBJ databases">
        <title>Genome sequence of the basidiomycete white-rot fungus Phlebia centrifuga.</title>
        <authorList>
            <person name="Granchi Z."/>
            <person name="Peng M."/>
            <person name="de Vries R.P."/>
            <person name="Hilden K."/>
            <person name="Makela M.R."/>
            <person name="Grigoriev I."/>
            <person name="Riley R."/>
        </authorList>
    </citation>
    <scope>NUCLEOTIDE SEQUENCE [LARGE SCALE GENOMIC DNA]</scope>
    <source>
        <strain evidence="18 19">FBCC195</strain>
    </source>
</reference>
<evidence type="ECO:0000256" key="5">
    <source>
        <dbReference type="ARBA" id="ARBA00006288"/>
    </source>
</evidence>
<evidence type="ECO:0000256" key="9">
    <source>
        <dbReference type="ARBA" id="ARBA00023002"/>
    </source>
</evidence>
<feature type="binding site" evidence="14">
    <location>
        <position position="177"/>
    </location>
    <ligand>
        <name>FAD</name>
        <dbReference type="ChEBI" id="CHEBI:57692"/>
    </ligand>
</feature>
<sequence length="672" mass="74724">MAMTLDMRRARSQTDVDVAIARDFLYGNREKWEEHNELVKIMCEDPTFDKSQRLYMSRSGRYNNGLRMMNRIHELQDKHGWSSHQMTKAASLMDEPTGFHLHLVAFEPVMRSQASPKLLARYEALVRNRGILGCYLQTELAHGSNVSSLETTATYLPQTKEIEINSPTPTSSKWWVGGAARTATHGVVQAKLILPNGRDVGPHLFFVQLRSLEDHHVLPGITLGEIGPKAMNGNTAVDNGFARFDHVKIPAENMLSKFSQVTEDGRYIRPPHAKISYGGMLYIRSSMVSSGGWTVAKAVTVAIRYATVRRQGNQDSGGLERQIITYPSVYNRLLPILARSYVFILLGRSLEKAFAEMAERLSNGDTTLLAEMHATTSGLKVLVSTSCAQDIETVRRALGGHGYSAYSGLGRLYADYVPAATYEGDNFVLDLQVVRAALKAYSRFVSAEKPSICNLSPSTQYLHLLLEPVVETNAFSWQDPGSCVNLLEQRAVSLLRDLVLHDSDRDASVEERVSRAVTEAFVAEQIMAYIGDIQNGLPEKSAEVLRDLLHLYLLTTVELSLADLLSFHLLPLPGAHGTDISGDASRELRKAVQRLCLKLLPQTIGLTDAFGFTDWELDSALGVFDGNVYETLWNKVQTEPLNESEVPDGYKEYIKPVLLRGQRMAAKYGAKL</sequence>
<dbReference type="GO" id="GO:0005777">
    <property type="term" value="C:peroxisome"/>
    <property type="evidence" value="ECO:0007669"/>
    <property type="project" value="UniProtKB-SubCell"/>
</dbReference>
<dbReference type="PANTHER" id="PTHR10909:SF250">
    <property type="entry name" value="PEROXISOMAL ACYL-COENZYME A OXIDASE 1"/>
    <property type="match status" value="1"/>
</dbReference>
<dbReference type="GO" id="GO:0033540">
    <property type="term" value="P:fatty acid beta-oxidation using acyl-CoA oxidase"/>
    <property type="evidence" value="ECO:0007669"/>
    <property type="project" value="UniProtKB-UniPathway"/>
</dbReference>
<dbReference type="STRING" id="98765.A0A2R6QM75"/>
<comment type="subcellular location">
    <subcellularLocation>
        <location evidence="3">Peroxisome</location>
    </subcellularLocation>
</comment>
<feature type="active site" description="Proton acceptor" evidence="13">
    <location>
        <position position="423"/>
    </location>
</feature>
<gene>
    <name evidence="18" type="ORF">PHLCEN_2v3317</name>
</gene>
<evidence type="ECO:0000256" key="11">
    <source>
        <dbReference type="ARBA" id="ARBA00023140"/>
    </source>
</evidence>
<comment type="cofactor">
    <cofactor evidence="2">
        <name>FAD</name>
        <dbReference type="ChEBI" id="CHEBI:57692"/>
    </cofactor>
</comment>
<dbReference type="AlphaFoldDB" id="A0A2R6QM75"/>
<dbReference type="InterPro" id="IPR009100">
    <property type="entry name" value="AcylCoA_DH/oxidase_NM_dom_sf"/>
</dbReference>
<keyword evidence="6 12" id="KW-0285">Flavoprotein</keyword>
<comment type="similarity">
    <text evidence="5 12">Belongs to the acyl-CoA oxidase family.</text>
</comment>
<dbReference type="Gene3D" id="1.20.140.10">
    <property type="entry name" value="Butyryl-CoA Dehydrogenase, subunit A, domain 3"/>
    <property type="match status" value="2"/>
</dbReference>
<dbReference type="SUPFAM" id="SSF56645">
    <property type="entry name" value="Acyl-CoA dehydrogenase NM domain-like"/>
    <property type="match status" value="1"/>
</dbReference>
<keyword evidence="8" id="KW-0276">Fatty acid metabolism</keyword>
<dbReference type="FunFam" id="1.20.140.10:FF:000015">
    <property type="entry name" value="Acyl-coenzyme A oxidase"/>
    <property type="match status" value="1"/>
</dbReference>
<accession>A0A2R6QM75</accession>
<dbReference type="InterPro" id="IPR055060">
    <property type="entry name" value="ACOX_C_alpha1"/>
</dbReference>
<evidence type="ECO:0000313" key="19">
    <source>
        <dbReference type="Proteomes" id="UP000186601"/>
    </source>
</evidence>
<dbReference type="InterPro" id="IPR029320">
    <property type="entry name" value="Acyl-CoA_ox_N"/>
</dbReference>
<evidence type="ECO:0000256" key="3">
    <source>
        <dbReference type="ARBA" id="ARBA00004275"/>
    </source>
</evidence>
<dbReference type="InterPro" id="IPR046373">
    <property type="entry name" value="Acyl-CoA_Oxase/DH_mid-dom_sf"/>
</dbReference>
<protein>
    <recommendedName>
        <fullName evidence="12">Acyl-coenzyme A oxidase</fullName>
    </recommendedName>
</protein>
<dbReference type="GO" id="GO:0055088">
    <property type="term" value="P:lipid homeostasis"/>
    <property type="evidence" value="ECO:0007669"/>
    <property type="project" value="TreeGrafter"/>
</dbReference>
<evidence type="ECO:0000256" key="13">
    <source>
        <dbReference type="PIRSR" id="PIRSR000168-1"/>
    </source>
</evidence>
<evidence type="ECO:0000256" key="6">
    <source>
        <dbReference type="ARBA" id="ARBA00022630"/>
    </source>
</evidence>
<evidence type="ECO:0000259" key="15">
    <source>
        <dbReference type="Pfam" id="PF01756"/>
    </source>
</evidence>
<evidence type="ECO:0000256" key="14">
    <source>
        <dbReference type="PIRSR" id="PIRSR000168-2"/>
    </source>
</evidence>
<dbReference type="PANTHER" id="PTHR10909">
    <property type="entry name" value="ELECTRON TRANSPORT OXIDOREDUCTASE"/>
    <property type="match status" value="1"/>
</dbReference>
<comment type="caution">
    <text evidence="18">The sequence shown here is derived from an EMBL/GenBank/DDBJ whole genome shotgun (WGS) entry which is preliminary data.</text>
</comment>
<name>A0A2R6QM75_9APHY</name>
<dbReference type="GO" id="GO:0005504">
    <property type="term" value="F:fatty acid binding"/>
    <property type="evidence" value="ECO:0007669"/>
    <property type="project" value="TreeGrafter"/>
</dbReference>
<comment type="catalytic activity">
    <reaction evidence="1">
        <text>a 2,3-saturated acyl-CoA + O2 = a (2E)-enoyl-CoA + H2O2</text>
        <dbReference type="Rhea" id="RHEA:38959"/>
        <dbReference type="ChEBI" id="CHEBI:15379"/>
        <dbReference type="ChEBI" id="CHEBI:16240"/>
        <dbReference type="ChEBI" id="CHEBI:58856"/>
        <dbReference type="ChEBI" id="CHEBI:65111"/>
        <dbReference type="EC" id="1.3.3.6"/>
    </reaction>
</comment>
<dbReference type="Gene3D" id="2.40.110.10">
    <property type="entry name" value="Butyryl-CoA Dehydrogenase, subunit A, domain 2"/>
    <property type="match status" value="1"/>
</dbReference>
<evidence type="ECO:0000313" key="18">
    <source>
        <dbReference type="EMBL" id="PSS11021.1"/>
    </source>
</evidence>
<keyword evidence="19" id="KW-1185">Reference proteome</keyword>
<dbReference type="OrthoDB" id="538336at2759"/>
<evidence type="ECO:0000256" key="2">
    <source>
        <dbReference type="ARBA" id="ARBA00001974"/>
    </source>
</evidence>
<keyword evidence="7 12" id="KW-0274">FAD</keyword>
<dbReference type="FunFam" id="2.40.110.10:FF:000003">
    <property type="entry name" value="Acyl-coenzyme A oxidase"/>
    <property type="match status" value="1"/>
</dbReference>
<dbReference type="InterPro" id="IPR002655">
    <property type="entry name" value="Acyl-CoA_oxidase_C"/>
</dbReference>
<dbReference type="PIRSF" id="PIRSF000168">
    <property type="entry name" value="Acyl-CoA_oxidase"/>
    <property type="match status" value="1"/>
</dbReference>
<evidence type="ECO:0000256" key="1">
    <source>
        <dbReference type="ARBA" id="ARBA00001201"/>
    </source>
</evidence>
<dbReference type="EMBL" id="MLYV02000321">
    <property type="protein sequence ID" value="PSS11021.1"/>
    <property type="molecule type" value="Genomic_DNA"/>
</dbReference>
<keyword evidence="11" id="KW-0576">Peroxisome</keyword>
<dbReference type="InterPro" id="IPR012258">
    <property type="entry name" value="Acyl-CoA_oxidase"/>
</dbReference>
<dbReference type="InterPro" id="IPR036250">
    <property type="entry name" value="AcylCo_DH-like_C"/>
</dbReference>
<evidence type="ECO:0000256" key="12">
    <source>
        <dbReference type="PIRNR" id="PIRNR000168"/>
    </source>
</evidence>
<keyword evidence="9" id="KW-0560">Oxidoreductase</keyword>
<dbReference type="Proteomes" id="UP000186601">
    <property type="component" value="Unassembled WGS sequence"/>
</dbReference>
<evidence type="ECO:0000256" key="10">
    <source>
        <dbReference type="ARBA" id="ARBA00023098"/>
    </source>
</evidence>
<dbReference type="Pfam" id="PF14749">
    <property type="entry name" value="Acyl-CoA_ox_N"/>
    <property type="match status" value="1"/>
</dbReference>
<dbReference type="UniPathway" id="UPA00661"/>
<proteinExistence type="inferred from homology"/>
<organism evidence="18 19">
    <name type="scientific">Hermanssonia centrifuga</name>
    <dbReference type="NCBI Taxonomy" id="98765"/>
    <lineage>
        <taxon>Eukaryota</taxon>
        <taxon>Fungi</taxon>
        <taxon>Dikarya</taxon>
        <taxon>Basidiomycota</taxon>
        <taxon>Agaricomycotina</taxon>
        <taxon>Agaricomycetes</taxon>
        <taxon>Polyporales</taxon>
        <taxon>Meruliaceae</taxon>
        <taxon>Hermanssonia</taxon>
    </lineage>
</organism>
<comment type="pathway">
    <text evidence="4">Lipid metabolism; peroxisomal fatty acid beta-oxidation.</text>
</comment>
<keyword evidence="10" id="KW-0443">Lipid metabolism</keyword>
<dbReference type="Pfam" id="PF22924">
    <property type="entry name" value="ACOX_C_alpha1"/>
    <property type="match status" value="1"/>
</dbReference>
<feature type="domain" description="Acyl-coenzyme A oxidase N-terminal" evidence="16">
    <location>
        <begin position="23"/>
        <end position="128"/>
    </location>
</feature>
<evidence type="ECO:0000259" key="17">
    <source>
        <dbReference type="Pfam" id="PF22924"/>
    </source>
</evidence>
<dbReference type="InterPro" id="IPR037069">
    <property type="entry name" value="AcylCoA_DH/ox_N_sf"/>
</dbReference>
<evidence type="ECO:0000259" key="16">
    <source>
        <dbReference type="Pfam" id="PF14749"/>
    </source>
</evidence>
<evidence type="ECO:0000256" key="7">
    <source>
        <dbReference type="ARBA" id="ARBA00022827"/>
    </source>
</evidence>
<dbReference type="GO" id="GO:0003997">
    <property type="term" value="F:acyl-CoA oxidase activity"/>
    <property type="evidence" value="ECO:0007669"/>
    <property type="project" value="UniProtKB-EC"/>
</dbReference>